<keyword evidence="2" id="KW-1185">Reference proteome</keyword>
<comment type="caution">
    <text evidence="1">The sequence shown here is derived from an EMBL/GenBank/DDBJ whole genome shotgun (WGS) entry which is preliminary data.</text>
</comment>
<reference evidence="1 2" key="1">
    <citation type="journal article" date="2006" name="Science">
        <title>The genome of black cottonwood, Populus trichocarpa (Torr. &amp; Gray).</title>
        <authorList>
            <person name="Tuskan G.A."/>
            <person name="Difazio S."/>
            <person name="Jansson S."/>
            <person name="Bohlmann J."/>
            <person name="Grigoriev I."/>
            <person name="Hellsten U."/>
            <person name="Putnam N."/>
            <person name="Ralph S."/>
            <person name="Rombauts S."/>
            <person name="Salamov A."/>
            <person name="Schein J."/>
            <person name="Sterck L."/>
            <person name="Aerts A."/>
            <person name="Bhalerao R.R."/>
            <person name="Bhalerao R.P."/>
            <person name="Blaudez D."/>
            <person name="Boerjan W."/>
            <person name="Brun A."/>
            <person name="Brunner A."/>
            <person name="Busov V."/>
            <person name="Campbell M."/>
            <person name="Carlson J."/>
            <person name="Chalot M."/>
            <person name="Chapman J."/>
            <person name="Chen G.L."/>
            <person name="Cooper D."/>
            <person name="Coutinho P.M."/>
            <person name="Couturier J."/>
            <person name="Covert S."/>
            <person name="Cronk Q."/>
            <person name="Cunningham R."/>
            <person name="Davis J."/>
            <person name="Degroeve S."/>
            <person name="Dejardin A."/>
            <person name="Depamphilis C."/>
            <person name="Detter J."/>
            <person name="Dirks B."/>
            <person name="Dubchak I."/>
            <person name="Duplessis S."/>
            <person name="Ehlting J."/>
            <person name="Ellis B."/>
            <person name="Gendler K."/>
            <person name="Goodstein D."/>
            <person name="Gribskov M."/>
            <person name="Grimwood J."/>
            <person name="Groover A."/>
            <person name="Gunter L."/>
            <person name="Hamberger B."/>
            <person name="Heinze B."/>
            <person name="Helariutta Y."/>
            <person name="Henrissat B."/>
            <person name="Holligan D."/>
            <person name="Holt R."/>
            <person name="Huang W."/>
            <person name="Islam-Faridi N."/>
            <person name="Jones S."/>
            <person name="Jones-Rhoades M."/>
            <person name="Jorgensen R."/>
            <person name="Joshi C."/>
            <person name="Kangasjarvi J."/>
            <person name="Karlsson J."/>
            <person name="Kelleher C."/>
            <person name="Kirkpatrick R."/>
            <person name="Kirst M."/>
            <person name="Kohler A."/>
            <person name="Kalluri U."/>
            <person name="Larimer F."/>
            <person name="Leebens-Mack J."/>
            <person name="Leple J.C."/>
            <person name="Locascio P."/>
            <person name="Lou Y."/>
            <person name="Lucas S."/>
            <person name="Martin F."/>
            <person name="Montanini B."/>
            <person name="Napoli C."/>
            <person name="Nelson D.R."/>
            <person name="Nelson C."/>
            <person name="Nieminen K."/>
            <person name="Nilsson O."/>
            <person name="Pereda V."/>
            <person name="Peter G."/>
            <person name="Philippe R."/>
            <person name="Pilate G."/>
            <person name="Poliakov A."/>
            <person name="Razumovskaya J."/>
            <person name="Richardson P."/>
            <person name="Rinaldi C."/>
            <person name="Ritland K."/>
            <person name="Rouze P."/>
            <person name="Ryaboy D."/>
            <person name="Schmutz J."/>
            <person name="Schrader J."/>
            <person name="Segerman B."/>
            <person name="Shin H."/>
            <person name="Siddiqui A."/>
            <person name="Sterky F."/>
            <person name="Terry A."/>
            <person name="Tsai C.J."/>
            <person name="Uberbacher E."/>
            <person name="Unneberg P."/>
            <person name="Vahala J."/>
            <person name="Wall K."/>
            <person name="Wessler S."/>
            <person name="Yang G."/>
            <person name="Yin T."/>
            <person name="Douglas C."/>
            <person name="Marra M."/>
            <person name="Sandberg G."/>
            <person name="Van de Peer Y."/>
            <person name="Rokhsar D."/>
        </authorList>
    </citation>
    <scope>NUCLEOTIDE SEQUENCE [LARGE SCALE GENOMIC DNA]</scope>
    <source>
        <strain evidence="2">cv. Nisqually</strain>
    </source>
</reference>
<name>A0ACC0T1W7_POPTR</name>
<gene>
    <name evidence="1" type="ORF">POPTR_005G241901v4</name>
</gene>
<sequence>MKIGDKMRLKQLSADSKCLHTFSLVRLSYRFSDELVMASDFDHPPMLLAELQYCQHREQLITCVRPELWLCLP</sequence>
<accession>A0ACC0T1W7</accession>
<dbReference type="EMBL" id="CM009294">
    <property type="protein sequence ID" value="KAI9395465.1"/>
    <property type="molecule type" value="Genomic_DNA"/>
</dbReference>
<organism evidence="1 2">
    <name type="scientific">Populus trichocarpa</name>
    <name type="common">Western balsam poplar</name>
    <name type="synonym">Populus balsamifera subsp. trichocarpa</name>
    <dbReference type="NCBI Taxonomy" id="3694"/>
    <lineage>
        <taxon>Eukaryota</taxon>
        <taxon>Viridiplantae</taxon>
        <taxon>Streptophyta</taxon>
        <taxon>Embryophyta</taxon>
        <taxon>Tracheophyta</taxon>
        <taxon>Spermatophyta</taxon>
        <taxon>Magnoliopsida</taxon>
        <taxon>eudicotyledons</taxon>
        <taxon>Gunneridae</taxon>
        <taxon>Pentapetalae</taxon>
        <taxon>rosids</taxon>
        <taxon>fabids</taxon>
        <taxon>Malpighiales</taxon>
        <taxon>Salicaceae</taxon>
        <taxon>Saliceae</taxon>
        <taxon>Populus</taxon>
    </lineage>
</organism>
<protein>
    <submittedName>
        <fullName evidence="1">Uncharacterized protein</fullName>
    </submittedName>
</protein>
<proteinExistence type="predicted"/>
<evidence type="ECO:0000313" key="1">
    <source>
        <dbReference type="EMBL" id="KAI9395465.1"/>
    </source>
</evidence>
<dbReference type="Proteomes" id="UP000006729">
    <property type="component" value="Chromosome 5"/>
</dbReference>
<evidence type="ECO:0000313" key="2">
    <source>
        <dbReference type="Proteomes" id="UP000006729"/>
    </source>
</evidence>